<keyword evidence="2" id="KW-1185">Reference proteome</keyword>
<dbReference type="Proteomes" id="UP001230268">
    <property type="component" value="Unassembled WGS sequence"/>
</dbReference>
<organism evidence="1 2">
    <name type="scientific">Babesia gibsoni</name>
    <dbReference type="NCBI Taxonomy" id="33632"/>
    <lineage>
        <taxon>Eukaryota</taxon>
        <taxon>Sar</taxon>
        <taxon>Alveolata</taxon>
        <taxon>Apicomplexa</taxon>
        <taxon>Aconoidasida</taxon>
        <taxon>Piroplasmida</taxon>
        <taxon>Babesiidae</taxon>
        <taxon>Babesia</taxon>
    </lineage>
</organism>
<gene>
    <name evidence="1" type="ORF">BgAZ_501390</name>
</gene>
<proteinExistence type="predicted"/>
<dbReference type="EMBL" id="JAVEPI010000005">
    <property type="protein sequence ID" value="KAK1441807.1"/>
    <property type="molecule type" value="Genomic_DNA"/>
</dbReference>
<accession>A0AAD8LP64</accession>
<sequence length="563" mass="63203">MSKLPKRQTLGFEGLVRLVKQLSLESLSRRNGRTQQKLGLVIDKATQYVQDYPFHAPVLAHHISRVTSKLDVPGRFRCVTCGGTCEDIHTRLLQSVDAVMHYQSPKGLTQLQAIYSVCSNPKSSLTILQLELRSANALHSAIRAKAQQAEDIDNECIRLLKMVNKKVNTLCMSQPTKESQSNVLNILEEWENIARFNAERYRATVTLRDVCAAVTSVRSDSPLKELLLYLGAKAIEQLETDCLDDEDIKSVCRILSSFTKNNSDLLEVSSVARGMKQCAHKMNLRDLACLLSSLKQDDIAHGDAIFLRIEDILCGKSAGNDADLKSICILMKQLASLCQSSNDSTFIDAIEMCSLAIIRHVGDHPEILLQKSAFSALVISLKTMHSLNCAEPLQKQLMDMVKLCIDTHEDWVGSGRLYDLNELLSIIGEIMYPPSYARSNSEQHGDLHSYCLRQSGDIIESIVMGICKRYLTDIERRMDAFHDVDFMRNLCQFLRICQSSHIGSRVMLPKDFNTAIHQLFLSSNGKMKTIDADDIAAYLEKVSQNYPGFRNIPMRDSEISVHT</sequence>
<comment type="caution">
    <text evidence="1">The sequence shown here is derived from an EMBL/GenBank/DDBJ whole genome shotgun (WGS) entry which is preliminary data.</text>
</comment>
<evidence type="ECO:0000313" key="2">
    <source>
        <dbReference type="Proteomes" id="UP001230268"/>
    </source>
</evidence>
<reference evidence="1" key="1">
    <citation type="submission" date="2023-08" db="EMBL/GenBank/DDBJ databases">
        <title>Draft sequence of the Babesia gibsoni genome.</title>
        <authorList>
            <person name="Yamagishi J.Y."/>
            <person name="Xuan X.X."/>
        </authorList>
    </citation>
    <scope>NUCLEOTIDE SEQUENCE</scope>
    <source>
        <strain evidence="1">Azabu</strain>
    </source>
</reference>
<name>A0AAD8LP64_BABGI</name>
<dbReference type="AlphaFoldDB" id="A0AAD8LP64"/>
<protein>
    <submittedName>
        <fullName evidence="1">Uncharacterized protein</fullName>
    </submittedName>
</protein>
<evidence type="ECO:0000313" key="1">
    <source>
        <dbReference type="EMBL" id="KAK1441807.1"/>
    </source>
</evidence>